<dbReference type="AlphaFoldDB" id="A0A058ZPQ0"/>
<protein>
    <submittedName>
        <fullName evidence="1">Uncharacterized protein</fullName>
    </submittedName>
</protein>
<sequence length="60" mass="6570">MTSHEAQDQISAAMEQLKALRDAIGAQLAKPGVDMASCDGETHRLSDLHDRLARAIQAYY</sequence>
<organism evidence="1 2">
    <name type="scientific">Actibacterium atlanticum</name>
    <dbReference type="NCBI Taxonomy" id="1461693"/>
    <lineage>
        <taxon>Bacteria</taxon>
        <taxon>Pseudomonadati</taxon>
        <taxon>Pseudomonadota</taxon>
        <taxon>Alphaproteobacteria</taxon>
        <taxon>Rhodobacterales</taxon>
        <taxon>Roseobacteraceae</taxon>
        <taxon>Actibacterium</taxon>
    </lineage>
</organism>
<accession>A0A058ZPQ0</accession>
<reference evidence="1 2" key="1">
    <citation type="submission" date="2013-04" db="EMBL/GenBank/DDBJ databases">
        <title>Shimia sp. 22II-S11-Z10 Genome Sequencing.</title>
        <authorList>
            <person name="Lai Q."/>
            <person name="Li G."/>
            <person name="Shao Z."/>
        </authorList>
    </citation>
    <scope>NUCLEOTIDE SEQUENCE [LARGE SCALE GENOMIC DNA]</scope>
    <source>
        <strain evidence="2">22II-S11-Z10</strain>
    </source>
</reference>
<dbReference type="RefSeq" id="WP_035248607.1">
    <property type="nucleotide sequence ID" value="NZ_AQQY01000002.1"/>
</dbReference>
<keyword evidence="2" id="KW-1185">Reference proteome</keyword>
<comment type="caution">
    <text evidence="1">The sequence shown here is derived from an EMBL/GenBank/DDBJ whole genome shotgun (WGS) entry which is preliminary data.</text>
</comment>
<dbReference type="EMBL" id="AQQY01000002">
    <property type="protein sequence ID" value="KCV82801.1"/>
    <property type="molecule type" value="Genomic_DNA"/>
</dbReference>
<evidence type="ECO:0000313" key="1">
    <source>
        <dbReference type="EMBL" id="KCV82801.1"/>
    </source>
</evidence>
<dbReference type="OrthoDB" id="7867680at2"/>
<proteinExistence type="predicted"/>
<dbReference type="Proteomes" id="UP000024836">
    <property type="component" value="Unassembled WGS sequence"/>
</dbReference>
<dbReference type="STRING" id="1461693.ATO10_04307"/>
<name>A0A058ZPQ0_9RHOB</name>
<evidence type="ECO:0000313" key="2">
    <source>
        <dbReference type="Proteomes" id="UP000024836"/>
    </source>
</evidence>
<gene>
    <name evidence="1" type="ORF">ATO10_04307</name>
</gene>